<name>G8BW37_TETPH</name>
<dbReference type="OrthoDB" id="66726at2759"/>
<feature type="transmembrane region" description="Helical" evidence="1">
    <location>
        <begin position="69"/>
        <end position="94"/>
    </location>
</feature>
<proteinExistence type="predicted"/>
<dbReference type="CDD" id="cd16616">
    <property type="entry name" value="mRING-HC-C4C4_Asi1p-like"/>
    <property type="match status" value="1"/>
</dbReference>
<protein>
    <recommendedName>
        <fullName evidence="4">RING-type domain-containing protein</fullName>
    </recommendedName>
</protein>
<accession>G8BW37</accession>
<dbReference type="GO" id="GO:0016567">
    <property type="term" value="P:protein ubiquitination"/>
    <property type="evidence" value="ECO:0007669"/>
    <property type="project" value="TreeGrafter"/>
</dbReference>
<dbReference type="AlphaFoldDB" id="G8BW37"/>
<feature type="transmembrane region" description="Helical" evidence="1">
    <location>
        <begin position="457"/>
        <end position="475"/>
    </location>
</feature>
<evidence type="ECO:0000313" key="3">
    <source>
        <dbReference type="Proteomes" id="UP000005666"/>
    </source>
</evidence>
<keyword evidence="3" id="KW-1185">Reference proteome</keyword>
<dbReference type="PANTHER" id="PTHR22696:SF1">
    <property type="entry name" value="E3 UBIQUITIN-PROTEIN LIGASE RNF26"/>
    <property type="match status" value="1"/>
</dbReference>
<dbReference type="GeneID" id="11533540"/>
<dbReference type="OMA" id="CFALCED"/>
<keyword evidence="1" id="KW-0812">Transmembrane</keyword>
<dbReference type="PANTHER" id="PTHR22696">
    <property type="entry name" value="E3 UBIQUITIN-PROTEIN LIGASE RNF26"/>
    <property type="match status" value="1"/>
</dbReference>
<dbReference type="EMBL" id="HE612862">
    <property type="protein sequence ID" value="CCE64115.1"/>
    <property type="molecule type" value="Genomic_DNA"/>
</dbReference>
<dbReference type="RefSeq" id="XP_003686549.1">
    <property type="nucleotide sequence ID" value="XM_003686501.1"/>
</dbReference>
<feature type="transmembrane region" description="Helical" evidence="1">
    <location>
        <begin position="308"/>
        <end position="327"/>
    </location>
</feature>
<dbReference type="GO" id="GO:0061630">
    <property type="term" value="F:ubiquitin protein ligase activity"/>
    <property type="evidence" value="ECO:0007669"/>
    <property type="project" value="TreeGrafter"/>
</dbReference>
<dbReference type="InterPro" id="IPR013083">
    <property type="entry name" value="Znf_RING/FYVE/PHD"/>
</dbReference>
<sequence>MSNSSDILDTLTYLNRSNQYLVAGNDTWTNLINLPYRIGLSFSDATKLQYHQSIGQTTPDDDPSFYQNYSLFIDIIGYFFSSYAILCFVTAILLNRLIQMSSLTNSTILNNANNANNRVGQWRKLPLWSTFLMHLSALIPSVFIILQGLVEVDIIPINDSSYMEKIGLEPFLVRLFSLFSWSHCIETFITITSNSKPMEESDYTIFELSIQFYIMSRHYSHFSNLTPINDNTFSTESILRLHTISDCLMAMVGRIIIHVVEMFNIKHYRLLASTVVNVIFLTYLFCSMMTGDIIYFPLTTYFRHFPKIFSILIVAISVLCYLLSCLVRKDFFGNSSRDTKELQYYSFMNNWWSHLHCTGEQEFSVVINKFALLLCKDVDSINFGIQKEFPSLNVPSRIHHSFIISGYNNKLQKIASLNQVVSGSRNNNISNASIDEGFNTLDNYGKPDHKSSIKEKFSVIVALFPGFISLIWHFTKIFKHTHIEVIEHDPRPGKKLNFHDYVTNKNYASFLSAIRPSDTKTSDLNREFQDEENIGDVLLLPSEDLSEDYIPAAGANEDEESDVDYSSSDDYYMGYEGLQEHDSDNLETIDELEDYTDDADKSSVKDELVEIILSKEPINTKEGKSWMLSMWNLFQYQMRVNKRLTRSEYSKLNPENVLQDINFKNSLDSRKSSITPNTNENDNDSIEVLCVVCKTNDRNIVVWPCRCFALCEDCRISLGLRGFNTCICCRSEVHGYSKLNRT</sequence>
<keyword evidence="1" id="KW-1133">Transmembrane helix</keyword>
<dbReference type="eggNOG" id="ENOG502QV7Y">
    <property type="taxonomic scope" value="Eukaryota"/>
</dbReference>
<evidence type="ECO:0000313" key="2">
    <source>
        <dbReference type="EMBL" id="CCE64115.1"/>
    </source>
</evidence>
<dbReference type="Pfam" id="PF13920">
    <property type="entry name" value="zf-C3HC4_3"/>
    <property type="match status" value="1"/>
</dbReference>
<evidence type="ECO:0008006" key="4">
    <source>
        <dbReference type="Google" id="ProtNLM"/>
    </source>
</evidence>
<evidence type="ECO:0000256" key="1">
    <source>
        <dbReference type="SAM" id="Phobius"/>
    </source>
</evidence>
<dbReference type="HOGENOM" id="CLU_026112_0_0_1"/>
<feature type="transmembrane region" description="Helical" evidence="1">
    <location>
        <begin position="270"/>
        <end position="296"/>
    </location>
</feature>
<dbReference type="KEGG" id="tpf:TPHA_0G02770"/>
<reference evidence="2 3" key="1">
    <citation type="journal article" date="2011" name="Proc. Natl. Acad. Sci. U.S.A.">
        <title>Evolutionary erosion of yeast sex chromosomes by mating-type switching accidents.</title>
        <authorList>
            <person name="Gordon J.L."/>
            <person name="Armisen D."/>
            <person name="Proux-Wera E."/>
            <person name="Oheigeartaigh S.S."/>
            <person name="Byrne K.P."/>
            <person name="Wolfe K.H."/>
        </authorList>
    </citation>
    <scope>NUCLEOTIDE SEQUENCE [LARGE SCALE GENOMIC DNA]</scope>
    <source>
        <strain evidence="3">ATCC 24235 / CBS 4417 / NBRC 1672 / NRRL Y-8282 / UCD 70-5</strain>
    </source>
</reference>
<keyword evidence="1" id="KW-0472">Membrane</keyword>
<organism evidence="2 3">
    <name type="scientific">Tetrapisispora phaffii (strain ATCC 24235 / CBS 4417 / NBRC 1672 / NRRL Y-8282 / UCD 70-5)</name>
    <name type="common">Yeast</name>
    <name type="synonym">Fabospora phaffii</name>
    <dbReference type="NCBI Taxonomy" id="1071381"/>
    <lineage>
        <taxon>Eukaryota</taxon>
        <taxon>Fungi</taxon>
        <taxon>Dikarya</taxon>
        <taxon>Ascomycota</taxon>
        <taxon>Saccharomycotina</taxon>
        <taxon>Saccharomycetes</taxon>
        <taxon>Saccharomycetales</taxon>
        <taxon>Saccharomycetaceae</taxon>
        <taxon>Tetrapisispora</taxon>
    </lineage>
</organism>
<gene>
    <name evidence="2" type="primary">TPHA0G02770</name>
    <name evidence="2" type="ordered locus">TPHA_0G02770</name>
</gene>
<dbReference type="Gene3D" id="3.30.40.10">
    <property type="entry name" value="Zinc/RING finger domain, C3HC4 (zinc finger)"/>
    <property type="match status" value="1"/>
</dbReference>
<dbReference type="Proteomes" id="UP000005666">
    <property type="component" value="Chromosome 7"/>
</dbReference>
<dbReference type="GO" id="GO:0006511">
    <property type="term" value="P:ubiquitin-dependent protein catabolic process"/>
    <property type="evidence" value="ECO:0007669"/>
    <property type="project" value="TreeGrafter"/>
</dbReference>